<dbReference type="PRINTS" id="PR00385">
    <property type="entry name" value="P450"/>
</dbReference>
<evidence type="ECO:0000313" key="17">
    <source>
        <dbReference type="Proteomes" id="UP001168821"/>
    </source>
</evidence>
<dbReference type="EMBL" id="JALNTZ010000004">
    <property type="protein sequence ID" value="KAJ3656518.1"/>
    <property type="molecule type" value="Genomic_DNA"/>
</dbReference>
<keyword evidence="8" id="KW-0492">Microsome</keyword>
<proteinExistence type="inferred from homology"/>
<name>A0AA38IEH8_9CUCU</name>
<dbReference type="GO" id="GO:0005789">
    <property type="term" value="C:endoplasmic reticulum membrane"/>
    <property type="evidence" value="ECO:0007669"/>
    <property type="project" value="UniProtKB-SubCell"/>
</dbReference>
<gene>
    <name evidence="16" type="ORF">Zmor_015590</name>
</gene>
<evidence type="ECO:0000256" key="13">
    <source>
        <dbReference type="PIRSR" id="PIRSR602401-1"/>
    </source>
</evidence>
<comment type="subcellular location">
    <subcellularLocation>
        <location evidence="3">Endoplasmic reticulum membrane</location>
        <topology evidence="3">Peripheral membrane protein</topology>
    </subcellularLocation>
    <subcellularLocation>
        <location evidence="2">Microsome membrane</location>
        <topology evidence="2">Peripheral membrane protein</topology>
    </subcellularLocation>
</comment>
<keyword evidence="9 14" id="KW-0560">Oxidoreductase</keyword>
<dbReference type="InterPro" id="IPR036396">
    <property type="entry name" value="Cyt_P450_sf"/>
</dbReference>
<dbReference type="Gene3D" id="1.10.630.10">
    <property type="entry name" value="Cytochrome P450"/>
    <property type="match status" value="1"/>
</dbReference>
<keyword evidence="10 13" id="KW-0408">Iron</keyword>
<evidence type="ECO:0000256" key="1">
    <source>
        <dbReference type="ARBA" id="ARBA00001971"/>
    </source>
</evidence>
<keyword evidence="6 13" id="KW-0479">Metal-binding</keyword>
<dbReference type="InterPro" id="IPR017972">
    <property type="entry name" value="Cyt_P450_CS"/>
</dbReference>
<feature type="binding site" description="axial binding residue" evidence="13">
    <location>
        <position position="439"/>
    </location>
    <ligand>
        <name>heme</name>
        <dbReference type="ChEBI" id="CHEBI:30413"/>
    </ligand>
    <ligandPart>
        <name>Fe</name>
        <dbReference type="ChEBI" id="CHEBI:18248"/>
    </ligandPart>
</feature>
<keyword evidence="11 14" id="KW-0503">Monooxygenase</keyword>
<dbReference type="InterPro" id="IPR050476">
    <property type="entry name" value="Insect_CytP450_Detox"/>
</dbReference>
<dbReference type="AlphaFoldDB" id="A0AA38IEH8"/>
<dbReference type="Pfam" id="PF00067">
    <property type="entry name" value="p450"/>
    <property type="match status" value="1"/>
</dbReference>
<dbReference type="GO" id="GO:0005506">
    <property type="term" value="F:iron ion binding"/>
    <property type="evidence" value="ECO:0007669"/>
    <property type="project" value="InterPro"/>
</dbReference>
<evidence type="ECO:0000256" key="4">
    <source>
        <dbReference type="ARBA" id="ARBA00010617"/>
    </source>
</evidence>
<keyword evidence="17" id="KW-1185">Reference proteome</keyword>
<evidence type="ECO:0000256" key="5">
    <source>
        <dbReference type="ARBA" id="ARBA00022617"/>
    </source>
</evidence>
<keyword evidence="12 15" id="KW-0472">Membrane</keyword>
<evidence type="ECO:0000256" key="10">
    <source>
        <dbReference type="ARBA" id="ARBA00023004"/>
    </source>
</evidence>
<dbReference type="PANTHER" id="PTHR24292">
    <property type="entry name" value="CYTOCHROME P450"/>
    <property type="match status" value="1"/>
</dbReference>
<evidence type="ECO:0008006" key="18">
    <source>
        <dbReference type="Google" id="ProtNLM"/>
    </source>
</evidence>
<keyword evidence="7" id="KW-0256">Endoplasmic reticulum</keyword>
<dbReference type="CDD" id="cd11056">
    <property type="entry name" value="CYP6-like"/>
    <property type="match status" value="1"/>
</dbReference>
<evidence type="ECO:0000256" key="7">
    <source>
        <dbReference type="ARBA" id="ARBA00022824"/>
    </source>
</evidence>
<dbReference type="Proteomes" id="UP001168821">
    <property type="component" value="Unassembled WGS sequence"/>
</dbReference>
<evidence type="ECO:0000256" key="14">
    <source>
        <dbReference type="RuleBase" id="RU000461"/>
    </source>
</evidence>
<keyword evidence="15" id="KW-0812">Transmembrane</keyword>
<dbReference type="PROSITE" id="PS00086">
    <property type="entry name" value="CYTOCHROME_P450"/>
    <property type="match status" value="1"/>
</dbReference>
<keyword evidence="5 13" id="KW-0349">Heme</keyword>
<dbReference type="GO" id="GO:0004497">
    <property type="term" value="F:monooxygenase activity"/>
    <property type="evidence" value="ECO:0007669"/>
    <property type="project" value="UniProtKB-KW"/>
</dbReference>
<evidence type="ECO:0000256" key="12">
    <source>
        <dbReference type="ARBA" id="ARBA00023136"/>
    </source>
</evidence>
<comment type="similarity">
    <text evidence="4 14">Belongs to the cytochrome P450 family.</text>
</comment>
<dbReference type="InterPro" id="IPR001128">
    <property type="entry name" value="Cyt_P450"/>
</dbReference>
<dbReference type="SUPFAM" id="SSF48264">
    <property type="entry name" value="Cytochrome P450"/>
    <property type="match status" value="1"/>
</dbReference>
<evidence type="ECO:0000313" key="16">
    <source>
        <dbReference type="EMBL" id="KAJ3656518.1"/>
    </source>
</evidence>
<dbReference type="GO" id="GO:0020037">
    <property type="term" value="F:heme binding"/>
    <property type="evidence" value="ECO:0007669"/>
    <property type="project" value="InterPro"/>
</dbReference>
<feature type="transmembrane region" description="Helical" evidence="15">
    <location>
        <begin position="6"/>
        <end position="24"/>
    </location>
</feature>
<dbReference type="PRINTS" id="PR00463">
    <property type="entry name" value="EP450I"/>
</dbReference>
<keyword evidence="15" id="KW-1133">Transmembrane helix</keyword>
<evidence type="ECO:0000256" key="11">
    <source>
        <dbReference type="ARBA" id="ARBA00023033"/>
    </source>
</evidence>
<evidence type="ECO:0000256" key="3">
    <source>
        <dbReference type="ARBA" id="ARBA00004406"/>
    </source>
</evidence>
<dbReference type="InterPro" id="IPR002401">
    <property type="entry name" value="Cyt_P450_E_grp-I"/>
</dbReference>
<reference evidence="16" key="1">
    <citation type="journal article" date="2023" name="G3 (Bethesda)">
        <title>Whole genome assemblies of Zophobas morio and Tenebrio molitor.</title>
        <authorList>
            <person name="Kaur S."/>
            <person name="Stinson S.A."/>
            <person name="diCenzo G.C."/>
        </authorList>
    </citation>
    <scope>NUCLEOTIDE SEQUENCE</scope>
    <source>
        <strain evidence="16">QUZm001</strain>
    </source>
</reference>
<accession>A0AA38IEH8</accession>
<protein>
    <recommendedName>
        <fullName evidence="18">Cytochrome P450</fullName>
    </recommendedName>
</protein>
<evidence type="ECO:0000256" key="2">
    <source>
        <dbReference type="ARBA" id="ARBA00004174"/>
    </source>
</evidence>
<evidence type="ECO:0000256" key="6">
    <source>
        <dbReference type="ARBA" id="ARBA00022723"/>
    </source>
</evidence>
<comment type="cofactor">
    <cofactor evidence="1 13">
        <name>heme</name>
        <dbReference type="ChEBI" id="CHEBI:30413"/>
    </cofactor>
</comment>
<dbReference type="GO" id="GO:0016705">
    <property type="term" value="F:oxidoreductase activity, acting on paired donors, with incorporation or reduction of molecular oxygen"/>
    <property type="evidence" value="ECO:0007669"/>
    <property type="project" value="InterPro"/>
</dbReference>
<dbReference type="PANTHER" id="PTHR24292:SF100">
    <property type="entry name" value="CYTOCHROME P450 6A16, ISOFORM B-RELATED"/>
    <property type="match status" value="1"/>
</dbReference>
<evidence type="ECO:0000256" key="15">
    <source>
        <dbReference type="SAM" id="Phobius"/>
    </source>
</evidence>
<evidence type="ECO:0000256" key="8">
    <source>
        <dbReference type="ARBA" id="ARBA00022848"/>
    </source>
</evidence>
<evidence type="ECO:0000256" key="9">
    <source>
        <dbReference type="ARBA" id="ARBA00023002"/>
    </source>
</evidence>
<comment type="caution">
    <text evidence="16">The sequence shown here is derived from an EMBL/GenBank/DDBJ whole genome shotgun (WGS) entry which is preliminary data.</text>
</comment>
<dbReference type="FunFam" id="1.10.630.10:FF:000042">
    <property type="entry name" value="Cytochrome P450"/>
    <property type="match status" value="1"/>
</dbReference>
<sequence>MFVPVIELFLVFIFTTLVGFYIYYSHCFTYWKRKGVPQLNPTFPVGDLGLSALGKESLYVRLQTLYHKFKNGGHKFGGIYFFNGPIYFPVDPYFVKEVLVSKFDHFVDRGMYINVKKVPLSSNMFTMPGDDWKAIRAKLTPNFTSGKIKSMYNIVLEMSQNLLKTLKPLAEKELEVDMKDIFLRYIADVVGTTSFGIDVNSLKNPESEFSQTISKLFYLSPWKLFRLVVEEGLQNPGNINKLFMDNRSLENYFFDLVRDTIEYRDKNNVVRNDFLNILMQLRSTGMTFQEIVSEAVLFFTAGYETSSSVLSFCLHEFAHNEEIQDKARREIREKLGTESSKYTYDGILSLSYVDKCLKETMRKYPVVGMLNRQCVKTYQIPGTNVTINPGTPVIIPMLGLHRDPDYFPNPLKFDPERFNNEKNVTSFIYLPFGEGPRNCIGFRLGLIQTKLALAAVLNDFQFVPAQGSSRHLVIDPSTTSVVFSVKGGIYLKIKKI</sequence>
<organism evidence="16 17">
    <name type="scientific">Zophobas morio</name>
    <dbReference type="NCBI Taxonomy" id="2755281"/>
    <lineage>
        <taxon>Eukaryota</taxon>
        <taxon>Metazoa</taxon>
        <taxon>Ecdysozoa</taxon>
        <taxon>Arthropoda</taxon>
        <taxon>Hexapoda</taxon>
        <taxon>Insecta</taxon>
        <taxon>Pterygota</taxon>
        <taxon>Neoptera</taxon>
        <taxon>Endopterygota</taxon>
        <taxon>Coleoptera</taxon>
        <taxon>Polyphaga</taxon>
        <taxon>Cucujiformia</taxon>
        <taxon>Tenebrionidae</taxon>
        <taxon>Zophobas</taxon>
    </lineage>
</organism>